<keyword evidence="6" id="KW-1185">Reference proteome</keyword>
<evidence type="ECO:0000259" key="4">
    <source>
        <dbReference type="SMART" id="SM00382"/>
    </source>
</evidence>
<dbReference type="SMART" id="SM00382">
    <property type="entry name" value="AAA"/>
    <property type="match status" value="1"/>
</dbReference>
<dbReference type="RefSeq" id="WP_171784203.1">
    <property type="nucleotide sequence ID" value="NZ_BAAAML010000005.1"/>
</dbReference>
<dbReference type="Gene3D" id="1.10.8.60">
    <property type="match status" value="1"/>
</dbReference>
<dbReference type="Pfam" id="PF16193">
    <property type="entry name" value="AAA_assoc_2"/>
    <property type="match status" value="1"/>
</dbReference>
<comment type="similarity">
    <text evidence="1">Belongs to the AAA ATPase family. RarA/MGS1/WRNIP1 subfamily.</text>
</comment>
<protein>
    <submittedName>
        <fullName evidence="5">ATPase</fullName>
    </submittedName>
</protein>
<dbReference type="Proteomes" id="UP000757540">
    <property type="component" value="Unassembled WGS sequence"/>
</dbReference>
<dbReference type="InterPro" id="IPR021886">
    <property type="entry name" value="MgsA_C"/>
</dbReference>
<evidence type="ECO:0000256" key="1">
    <source>
        <dbReference type="ARBA" id="ARBA00008959"/>
    </source>
</evidence>
<name>A0ABX2A858_9MICO</name>
<sequence length="470" mass="49313">MDLFDAAVTGKHGTPVTTRSGSGAPLAVRMRPATLDEVAGQEHLLVPGSPLRRLVGPSDGSATRAAPGSVILWGPPGVGKTTLAYLVATGSGRRFVELSAVTAGVKDVRQVIEDARRRLATGGEETVLFIDEVHRFSKAQQDALLPSVENRWVTLVAATTENPSFSVNSPLLSRSLLLTLKPLTSEDVRALVRRAVADERGLAGAVVLGDDAEDQLVRIAGGDARKALTVLEAAAGAVLSDARDGGEAGAAGPGALVTVDLEAVERAVDVAAVRYDRDGDQHYDVISAFIKSIRGSDVDAALHYLARMIAAGEDPRFIARRLVISAAEDVGMADPSALQTAVAAAQAVQLIGMPEGRIVLAEAVVHLATAPKSNRAYAGIGAALEDVRSGRAGVVPAHLRDAHYAGAEKVGHGKGYVYSHDQPHGVAAQQYLPDELVGRRYYEPTDRGYERQVAERLERVRALLAGSGPA</sequence>
<dbReference type="InterPro" id="IPR032423">
    <property type="entry name" value="AAA_assoc_2"/>
</dbReference>
<dbReference type="CDD" id="cd00009">
    <property type="entry name" value="AAA"/>
    <property type="match status" value="1"/>
</dbReference>
<keyword evidence="2" id="KW-0547">Nucleotide-binding</keyword>
<keyword evidence="3" id="KW-0067">ATP-binding</keyword>
<dbReference type="Gene3D" id="3.40.50.300">
    <property type="entry name" value="P-loop containing nucleotide triphosphate hydrolases"/>
    <property type="match status" value="1"/>
</dbReference>
<dbReference type="Gene3D" id="1.20.272.10">
    <property type="match status" value="1"/>
</dbReference>
<dbReference type="Gene3D" id="1.10.3710.10">
    <property type="entry name" value="DNA polymerase III clamp loader subunits, C-terminal domain"/>
    <property type="match status" value="1"/>
</dbReference>
<proteinExistence type="inferred from homology"/>
<dbReference type="SUPFAM" id="SSF48019">
    <property type="entry name" value="post-AAA+ oligomerization domain-like"/>
    <property type="match status" value="1"/>
</dbReference>
<dbReference type="InterPro" id="IPR008921">
    <property type="entry name" value="DNA_pol3_clamp-load_cplx_C"/>
</dbReference>
<organism evidence="5 6">
    <name type="scientific">Isoptericola halotolerans</name>
    <dbReference type="NCBI Taxonomy" id="300560"/>
    <lineage>
        <taxon>Bacteria</taxon>
        <taxon>Bacillati</taxon>
        <taxon>Actinomycetota</taxon>
        <taxon>Actinomycetes</taxon>
        <taxon>Micrococcales</taxon>
        <taxon>Promicromonosporaceae</taxon>
        <taxon>Isoptericola</taxon>
    </lineage>
</organism>
<dbReference type="Pfam" id="PF12002">
    <property type="entry name" value="MgsA_C"/>
    <property type="match status" value="1"/>
</dbReference>
<dbReference type="InterPro" id="IPR003593">
    <property type="entry name" value="AAA+_ATPase"/>
</dbReference>
<dbReference type="PANTHER" id="PTHR13779:SF7">
    <property type="entry name" value="ATPASE WRNIP1"/>
    <property type="match status" value="1"/>
</dbReference>
<reference evidence="5 6" key="1">
    <citation type="submission" date="2020-05" db="EMBL/GenBank/DDBJ databases">
        <title>Genomic Encyclopedia of Type Strains, Phase III (KMG-III): the genomes of soil and plant-associated and newly described type strains.</title>
        <authorList>
            <person name="Whitman W."/>
        </authorList>
    </citation>
    <scope>NUCLEOTIDE SEQUENCE [LARGE SCALE GENOMIC DNA]</scope>
    <source>
        <strain evidence="5 6">KCTC 19046</strain>
    </source>
</reference>
<evidence type="ECO:0000256" key="3">
    <source>
        <dbReference type="ARBA" id="ARBA00022840"/>
    </source>
</evidence>
<evidence type="ECO:0000313" key="6">
    <source>
        <dbReference type="Proteomes" id="UP000757540"/>
    </source>
</evidence>
<dbReference type="InterPro" id="IPR027417">
    <property type="entry name" value="P-loop_NTPase"/>
</dbReference>
<accession>A0ABX2A858</accession>
<dbReference type="CDD" id="cd18139">
    <property type="entry name" value="HLD_clamp_RarA"/>
    <property type="match status" value="1"/>
</dbReference>
<feature type="domain" description="AAA+ ATPase" evidence="4">
    <location>
        <begin position="66"/>
        <end position="183"/>
    </location>
</feature>
<dbReference type="PANTHER" id="PTHR13779">
    <property type="entry name" value="WERNER HELICASE-INTERACTING PROTEIN 1 FAMILY MEMBER"/>
    <property type="match status" value="1"/>
</dbReference>
<dbReference type="SUPFAM" id="SSF52540">
    <property type="entry name" value="P-loop containing nucleoside triphosphate hydrolases"/>
    <property type="match status" value="1"/>
</dbReference>
<gene>
    <name evidence="5" type="ORF">HDG69_002552</name>
</gene>
<dbReference type="Pfam" id="PF00004">
    <property type="entry name" value="AAA"/>
    <property type="match status" value="1"/>
</dbReference>
<dbReference type="InterPro" id="IPR051314">
    <property type="entry name" value="AAA_ATPase_RarA/MGS1/WRNIP1"/>
</dbReference>
<comment type="caution">
    <text evidence="5">The sequence shown here is derived from an EMBL/GenBank/DDBJ whole genome shotgun (WGS) entry which is preliminary data.</text>
</comment>
<dbReference type="InterPro" id="IPR003959">
    <property type="entry name" value="ATPase_AAA_core"/>
</dbReference>
<evidence type="ECO:0000313" key="5">
    <source>
        <dbReference type="EMBL" id="NOV97967.1"/>
    </source>
</evidence>
<dbReference type="EMBL" id="JABEZU010000003">
    <property type="protein sequence ID" value="NOV97967.1"/>
    <property type="molecule type" value="Genomic_DNA"/>
</dbReference>
<evidence type="ECO:0000256" key="2">
    <source>
        <dbReference type="ARBA" id="ARBA00022741"/>
    </source>
</evidence>